<name>A0AA43AZR6_9BURK</name>
<comment type="caution">
    <text evidence="1">The sequence shown here is derived from an EMBL/GenBank/DDBJ whole genome shotgun (WGS) entry which is preliminary data.</text>
</comment>
<dbReference type="AlphaFoldDB" id="A0AA43AZR6"/>
<sequence length="93" mass="9913">MSAEMVMCQVPAEAAPGANPYQLTVTASPMTYTASRREALHITGGTISTISYVRGPLLLALGIITGGQLIELNPGDQVRIAYLTTPTIWILPR</sequence>
<protein>
    <submittedName>
        <fullName evidence="1">Uncharacterized protein</fullName>
    </submittedName>
</protein>
<dbReference type="Proteomes" id="UP001161276">
    <property type="component" value="Unassembled WGS sequence"/>
</dbReference>
<accession>A0AA43AZR6</accession>
<dbReference type="RefSeq" id="WP_280028029.1">
    <property type="nucleotide sequence ID" value="NZ_CAURST010000003.1"/>
</dbReference>
<gene>
    <name evidence="1" type="ORF">N5K24_19185</name>
</gene>
<dbReference type="EMBL" id="JAOCKG010000008">
    <property type="protein sequence ID" value="MDH2052536.1"/>
    <property type="molecule type" value="Genomic_DNA"/>
</dbReference>
<organism evidence="1 2">
    <name type="scientific">Achromobacter marplatensis</name>
    <dbReference type="NCBI Taxonomy" id="470868"/>
    <lineage>
        <taxon>Bacteria</taxon>
        <taxon>Pseudomonadati</taxon>
        <taxon>Pseudomonadota</taxon>
        <taxon>Betaproteobacteria</taxon>
        <taxon>Burkholderiales</taxon>
        <taxon>Alcaligenaceae</taxon>
        <taxon>Achromobacter</taxon>
    </lineage>
</organism>
<proteinExistence type="predicted"/>
<evidence type="ECO:0000313" key="1">
    <source>
        <dbReference type="EMBL" id="MDH2052536.1"/>
    </source>
</evidence>
<evidence type="ECO:0000313" key="2">
    <source>
        <dbReference type="Proteomes" id="UP001161276"/>
    </source>
</evidence>
<reference evidence="1" key="1">
    <citation type="submission" date="2022-09" db="EMBL/GenBank/DDBJ databases">
        <title>Intensive care unit water sources are persistently colonized with multi-drug resistant bacteria and are the site of extensive horizontal gene transfer of antibiotic resistance genes.</title>
        <authorList>
            <person name="Diorio-Toth L."/>
        </authorList>
    </citation>
    <scope>NUCLEOTIDE SEQUENCE</scope>
    <source>
        <strain evidence="1">GD03676</strain>
    </source>
</reference>